<dbReference type="PANTHER" id="PTHR31672:SF13">
    <property type="entry name" value="F-BOX PROTEIN CPR30-LIKE"/>
    <property type="match status" value="1"/>
</dbReference>
<feature type="domain" description="F-box" evidence="1">
    <location>
        <begin position="13"/>
        <end position="58"/>
    </location>
</feature>
<dbReference type="InterPro" id="IPR001810">
    <property type="entry name" value="F-box_dom"/>
</dbReference>
<dbReference type="InterPro" id="IPR036047">
    <property type="entry name" value="F-box-like_dom_sf"/>
</dbReference>
<accession>A0A0D3AVR9</accession>
<dbReference type="InterPro" id="IPR050796">
    <property type="entry name" value="SCF_F-box_component"/>
</dbReference>
<name>A0A0D3AVR9_BRAOL</name>
<reference evidence="2 3" key="1">
    <citation type="journal article" date="2014" name="Genome Biol.">
        <title>Transcriptome and methylome profiling reveals relics of genome dominance in the mesopolyploid Brassica oleracea.</title>
        <authorList>
            <person name="Parkin I.A."/>
            <person name="Koh C."/>
            <person name="Tang H."/>
            <person name="Robinson S.J."/>
            <person name="Kagale S."/>
            <person name="Clarke W.E."/>
            <person name="Town C.D."/>
            <person name="Nixon J."/>
            <person name="Krishnakumar V."/>
            <person name="Bidwell S.L."/>
            <person name="Denoeud F."/>
            <person name="Belcram H."/>
            <person name="Links M.G."/>
            <person name="Just J."/>
            <person name="Clarke C."/>
            <person name="Bender T."/>
            <person name="Huebert T."/>
            <person name="Mason A.S."/>
            <person name="Pires J.C."/>
            <person name="Barker G."/>
            <person name="Moore J."/>
            <person name="Walley P.G."/>
            <person name="Manoli S."/>
            <person name="Batley J."/>
            <person name="Edwards D."/>
            <person name="Nelson M.N."/>
            <person name="Wang X."/>
            <person name="Paterson A.H."/>
            <person name="King G."/>
            <person name="Bancroft I."/>
            <person name="Chalhoub B."/>
            <person name="Sharpe A.G."/>
        </authorList>
    </citation>
    <scope>NUCLEOTIDE SEQUENCE</scope>
    <source>
        <strain evidence="2 3">cv. TO1000</strain>
    </source>
</reference>
<dbReference type="Gene3D" id="1.20.1280.50">
    <property type="match status" value="1"/>
</dbReference>
<dbReference type="SMART" id="SM00256">
    <property type="entry name" value="FBOX"/>
    <property type="match status" value="1"/>
</dbReference>
<evidence type="ECO:0000259" key="1">
    <source>
        <dbReference type="PROSITE" id="PS50181"/>
    </source>
</evidence>
<proteinExistence type="predicted"/>
<dbReference type="SUPFAM" id="SSF81383">
    <property type="entry name" value="F-box domain"/>
    <property type="match status" value="1"/>
</dbReference>
<dbReference type="Gramene" id="Bo2g137180.1">
    <property type="protein sequence ID" value="Bo2g137180.1"/>
    <property type="gene ID" value="Bo2g137180"/>
</dbReference>
<dbReference type="PROSITE" id="PS50181">
    <property type="entry name" value="FBOX"/>
    <property type="match status" value="1"/>
</dbReference>
<organism evidence="2 3">
    <name type="scientific">Brassica oleracea var. oleracea</name>
    <dbReference type="NCBI Taxonomy" id="109376"/>
    <lineage>
        <taxon>Eukaryota</taxon>
        <taxon>Viridiplantae</taxon>
        <taxon>Streptophyta</taxon>
        <taxon>Embryophyta</taxon>
        <taxon>Tracheophyta</taxon>
        <taxon>Spermatophyta</taxon>
        <taxon>Magnoliopsida</taxon>
        <taxon>eudicotyledons</taxon>
        <taxon>Gunneridae</taxon>
        <taxon>Pentapetalae</taxon>
        <taxon>rosids</taxon>
        <taxon>malvids</taxon>
        <taxon>Brassicales</taxon>
        <taxon>Brassicaceae</taxon>
        <taxon>Brassiceae</taxon>
        <taxon>Brassica</taxon>
    </lineage>
</organism>
<evidence type="ECO:0000313" key="2">
    <source>
        <dbReference type="EnsemblPlants" id="Bo2g137180.1"/>
    </source>
</evidence>
<dbReference type="CDD" id="cd22157">
    <property type="entry name" value="F-box_AtFBW1-like"/>
    <property type="match status" value="1"/>
</dbReference>
<dbReference type="Proteomes" id="UP000032141">
    <property type="component" value="Chromosome C2"/>
</dbReference>
<dbReference type="OMA" id="FYYFESL"/>
<dbReference type="PANTHER" id="PTHR31672">
    <property type="entry name" value="BNACNNG10540D PROTEIN"/>
    <property type="match status" value="1"/>
</dbReference>
<dbReference type="EnsemblPlants" id="Bo2g137180.1">
    <property type="protein sequence ID" value="Bo2g137180.1"/>
    <property type="gene ID" value="Bo2g137180"/>
</dbReference>
<dbReference type="HOGENOM" id="CLU_1646055_0_0_1"/>
<reference evidence="2" key="2">
    <citation type="submission" date="2015-03" db="UniProtKB">
        <authorList>
            <consortium name="EnsemblPlants"/>
        </authorList>
    </citation>
    <scope>IDENTIFICATION</scope>
</reference>
<keyword evidence="3" id="KW-1185">Reference proteome</keyword>
<dbReference type="AlphaFoldDB" id="A0A0D3AVR9"/>
<sequence length="161" mass="18965">MFPFKTRTLKRHREELQLLPDDVVELILERLPVKSLLRFRTVSKKLKSAIDCRRFQERQQLIQMSRSGPHVLFVSLNCYDDDGRLSKREEDRSFVFGSTTSTAYTFRVPIAILDKHKLLLQGRDYPDAIVTLDLRTNSYDLLFKPTYSIVSFYYFESLFSA</sequence>
<protein>
    <recommendedName>
        <fullName evidence="1">F-box domain-containing protein</fullName>
    </recommendedName>
</protein>
<dbReference type="Pfam" id="PF00646">
    <property type="entry name" value="F-box"/>
    <property type="match status" value="1"/>
</dbReference>
<evidence type="ECO:0000313" key="3">
    <source>
        <dbReference type="Proteomes" id="UP000032141"/>
    </source>
</evidence>